<name>A0A1F6FSG5_9BACT</name>
<accession>A0A1F6FSG5</accession>
<proteinExistence type="predicted"/>
<dbReference type="EMBL" id="MFMT01000012">
    <property type="protein sequence ID" value="OGG88818.1"/>
    <property type="molecule type" value="Genomic_DNA"/>
</dbReference>
<comment type="caution">
    <text evidence="1">The sequence shown here is derived from an EMBL/GenBank/DDBJ whole genome shotgun (WGS) entry which is preliminary data.</text>
</comment>
<organism evidence="1 2">
    <name type="scientific">Candidatus Kaiserbacteria bacterium RIFOXYD1_FULL_42_15</name>
    <dbReference type="NCBI Taxonomy" id="1798532"/>
    <lineage>
        <taxon>Bacteria</taxon>
        <taxon>Candidatus Kaiseribacteriota</taxon>
    </lineage>
</organism>
<dbReference type="Proteomes" id="UP000179230">
    <property type="component" value="Unassembled WGS sequence"/>
</dbReference>
<protein>
    <submittedName>
        <fullName evidence="1">Uncharacterized protein</fullName>
    </submittedName>
</protein>
<reference evidence="1 2" key="1">
    <citation type="journal article" date="2016" name="Nat. Commun.">
        <title>Thousands of microbial genomes shed light on interconnected biogeochemical processes in an aquifer system.</title>
        <authorList>
            <person name="Anantharaman K."/>
            <person name="Brown C.T."/>
            <person name="Hug L.A."/>
            <person name="Sharon I."/>
            <person name="Castelle C.J."/>
            <person name="Probst A.J."/>
            <person name="Thomas B.C."/>
            <person name="Singh A."/>
            <person name="Wilkins M.J."/>
            <person name="Karaoz U."/>
            <person name="Brodie E.L."/>
            <person name="Williams K.H."/>
            <person name="Hubbard S.S."/>
            <person name="Banfield J.F."/>
        </authorList>
    </citation>
    <scope>NUCLEOTIDE SEQUENCE [LARGE SCALE GENOMIC DNA]</scope>
</reference>
<evidence type="ECO:0000313" key="1">
    <source>
        <dbReference type="EMBL" id="OGG88818.1"/>
    </source>
</evidence>
<sequence length="103" mass="11031">MFAKITGKDASGNTVVRYLAPYLSKYSSSNYSIAVEKNSEGTFSNIVTNNIAGRSSTDSALVSFLVPYTESTGVSIGDRDSQMEMQTAVSPIYHKSACGLEES</sequence>
<evidence type="ECO:0000313" key="2">
    <source>
        <dbReference type="Proteomes" id="UP000179230"/>
    </source>
</evidence>
<gene>
    <name evidence="1" type="ORF">A2592_03005</name>
</gene>
<dbReference type="AlphaFoldDB" id="A0A1F6FSG5"/>